<evidence type="ECO:0000313" key="2">
    <source>
        <dbReference type="Proteomes" id="UP000031036"/>
    </source>
</evidence>
<proteinExistence type="predicted"/>
<dbReference type="Proteomes" id="UP000031036">
    <property type="component" value="Unassembled WGS sequence"/>
</dbReference>
<keyword evidence="2" id="KW-1185">Reference proteome</keyword>
<accession>A0A0B2V2N5</accession>
<name>A0A0B2V2N5_TOXCA</name>
<dbReference type="EMBL" id="JPKZ01002623">
    <property type="protein sequence ID" value="KHN75798.1"/>
    <property type="molecule type" value="Genomic_DNA"/>
</dbReference>
<gene>
    <name evidence="1" type="ORF">Tcan_12686</name>
</gene>
<protein>
    <submittedName>
        <fullName evidence="1">Uncharacterized protein</fullName>
    </submittedName>
</protein>
<comment type="caution">
    <text evidence="1">The sequence shown here is derived from an EMBL/GenBank/DDBJ whole genome shotgun (WGS) entry which is preliminary data.</text>
</comment>
<reference evidence="1 2" key="1">
    <citation type="submission" date="2014-11" db="EMBL/GenBank/DDBJ databases">
        <title>Genetic blueprint of the zoonotic pathogen Toxocara canis.</title>
        <authorList>
            <person name="Zhu X.-Q."/>
            <person name="Korhonen P.K."/>
            <person name="Cai H."/>
            <person name="Young N.D."/>
            <person name="Nejsum P."/>
            <person name="von Samson-Himmelstjerna G."/>
            <person name="Boag P.R."/>
            <person name="Tan P."/>
            <person name="Li Q."/>
            <person name="Min J."/>
            <person name="Yang Y."/>
            <person name="Wang X."/>
            <person name="Fang X."/>
            <person name="Hall R.S."/>
            <person name="Hofmann A."/>
            <person name="Sternberg P.W."/>
            <person name="Jex A.R."/>
            <person name="Gasser R.B."/>
        </authorList>
    </citation>
    <scope>NUCLEOTIDE SEQUENCE [LARGE SCALE GENOMIC DNA]</scope>
    <source>
        <strain evidence="1">PN_DK_2014</strain>
    </source>
</reference>
<evidence type="ECO:0000313" key="1">
    <source>
        <dbReference type="EMBL" id="KHN75798.1"/>
    </source>
</evidence>
<sequence length="126" mass="14425">MLKKDDERRAIPLADEVEIQLLKNERTAISDNAAHIYIAVNAFALWMSNELGSVVDMNSRRQGSALAQHNRQQMYRAGNVRQRSVLMETASGKNEKCIFCRCGIFHFFLSLFCNLLCRNHTVPPRL</sequence>
<organism evidence="1 2">
    <name type="scientific">Toxocara canis</name>
    <name type="common">Canine roundworm</name>
    <dbReference type="NCBI Taxonomy" id="6265"/>
    <lineage>
        <taxon>Eukaryota</taxon>
        <taxon>Metazoa</taxon>
        <taxon>Ecdysozoa</taxon>
        <taxon>Nematoda</taxon>
        <taxon>Chromadorea</taxon>
        <taxon>Rhabditida</taxon>
        <taxon>Spirurina</taxon>
        <taxon>Ascaridomorpha</taxon>
        <taxon>Ascaridoidea</taxon>
        <taxon>Toxocaridae</taxon>
        <taxon>Toxocara</taxon>
    </lineage>
</organism>
<dbReference type="AlphaFoldDB" id="A0A0B2V2N5"/>